<dbReference type="RefSeq" id="WP_058232269.1">
    <property type="nucleotide sequence ID" value="NZ_FMYG01000004.1"/>
</dbReference>
<evidence type="ECO:0008006" key="4">
    <source>
        <dbReference type="Google" id="ProtNLM"/>
    </source>
</evidence>
<feature type="transmembrane region" description="Helical" evidence="1">
    <location>
        <begin position="153"/>
        <end position="172"/>
    </location>
</feature>
<keyword evidence="1" id="KW-0812">Transmembrane</keyword>
<feature type="transmembrane region" description="Helical" evidence="1">
    <location>
        <begin position="90"/>
        <end position="109"/>
    </location>
</feature>
<feature type="transmembrane region" description="Helical" evidence="1">
    <location>
        <begin position="27"/>
        <end position="48"/>
    </location>
</feature>
<organism evidence="2 3">
    <name type="scientific">Microbacterium enclense</name>
    <dbReference type="NCBI Taxonomy" id="993073"/>
    <lineage>
        <taxon>Bacteria</taxon>
        <taxon>Bacillati</taxon>
        <taxon>Actinomycetota</taxon>
        <taxon>Actinomycetes</taxon>
        <taxon>Micrococcales</taxon>
        <taxon>Microbacteriaceae</taxon>
        <taxon>Microbacterium</taxon>
    </lineage>
</organism>
<dbReference type="Proteomes" id="UP000183203">
    <property type="component" value="Unassembled WGS sequence"/>
</dbReference>
<evidence type="ECO:0000313" key="2">
    <source>
        <dbReference type="EMBL" id="SDC33785.1"/>
    </source>
</evidence>
<dbReference type="STRING" id="993073.AS029_09085"/>
<feature type="transmembrane region" description="Helical" evidence="1">
    <location>
        <begin position="202"/>
        <end position="223"/>
    </location>
</feature>
<accession>A0A1G6KTG5</accession>
<dbReference type="OrthoDB" id="9809977at2"/>
<feature type="transmembrane region" description="Helical" evidence="1">
    <location>
        <begin position="121"/>
        <end position="141"/>
    </location>
</feature>
<keyword evidence="1" id="KW-1133">Transmembrane helix</keyword>
<evidence type="ECO:0000256" key="1">
    <source>
        <dbReference type="SAM" id="Phobius"/>
    </source>
</evidence>
<keyword evidence="1" id="KW-0472">Membrane</keyword>
<dbReference type="InterPro" id="IPR049713">
    <property type="entry name" value="Pr6Pr-like"/>
</dbReference>
<reference evidence="2 3" key="1">
    <citation type="submission" date="2016-09" db="EMBL/GenBank/DDBJ databases">
        <authorList>
            <person name="Capua I."/>
            <person name="De Benedictis P."/>
            <person name="Joannis T."/>
            <person name="Lombin L.H."/>
            <person name="Cattoli G."/>
        </authorList>
    </citation>
    <scope>NUCLEOTIDE SEQUENCE [LARGE SCALE GENOMIC DNA]</scope>
    <source>
        <strain evidence="2 3">NIO-1002</strain>
    </source>
</reference>
<evidence type="ECO:0000313" key="3">
    <source>
        <dbReference type="Proteomes" id="UP000183203"/>
    </source>
</evidence>
<gene>
    <name evidence="2" type="ORF">SAMN05216418_2083</name>
</gene>
<proteinExistence type="predicted"/>
<dbReference type="NCBIfam" id="NF038065">
    <property type="entry name" value="Pr6Pr"/>
    <property type="match status" value="1"/>
</dbReference>
<dbReference type="AlphaFoldDB" id="A0A1G6KTG5"/>
<feature type="transmembrane region" description="Helical" evidence="1">
    <location>
        <begin position="60"/>
        <end position="78"/>
    </location>
</feature>
<dbReference type="EMBL" id="FMYG01000004">
    <property type="protein sequence ID" value="SDC33785.1"/>
    <property type="molecule type" value="Genomic_DNA"/>
</dbReference>
<protein>
    <recommendedName>
        <fullName evidence="4">Pr6Pr family membrane protein</fullName>
    </recommendedName>
</protein>
<name>A0A1G6KTG5_9MICO</name>
<sequence>MKRVSGRPSPVDALPPVSARRQRVVRIFFGLMAVGLAVTLIAQCILTASEGRSLANTFSYFTIQSNVLVLVTSALMCVRPRPSGSTWWRLLRLAALAGITVTGIVYVLFLARSVHLTGLAAVYNQVFHHASPLLTLIGFFLVEPRQGFRRGDLAFLVWPVLWLAYTMIRGAFFDPRFTGFAPEPSNYPYPFLDPATAPPVEIVGSIAFVFALLLMVGIGYLVADRHKPFGDRSRSR</sequence>